<organism evidence="2 3">
    <name type="scientific">Amorphotheca resinae ATCC 22711</name>
    <dbReference type="NCBI Taxonomy" id="857342"/>
    <lineage>
        <taxon>Eukaryota</taxon>
        <taxon>Fungi</taxon>
        <taxon>Dikarya</taxon>
        <taxon>Ascomycota</taxon>
        <taxon>Pezizomycotina</taxon>
        <taxon>Leotiomycetes</taxon>
        <taxon>Helotiales</taxon>
        <taxon>Amorphothecaceae</taxon>
        <taxon>Amorphotheca</taxon>
    </lineage>
</organism>
<reference evidence="2 3" key="1">
    <citation type="journal article" date="2018" name="New Phytol.">
        <title>Comparative genomics and transcriptomics depict ericoid mycorrhizal fungi as versatile saprotrophs and plant mutualists.</title>
        <authorList>
            <person name="Martino E."/>
            <person name="Morin E."/>
            <person name="Grelet G.A."/>
            <person name="Kuo A."/>
            <person name="Kohler A."/>
            <person name="Daghino S."/>
            <person name="Barry K.W."/>
            <person name="Cichocki N."/>
            <person name="Clum A."/>
            <person name="Dockter R.B."/>
            <person name="Hainaut M."/>
            <person name="Kuo R.C."/>
            <person name="LaButti K."/>
            <person name="Lindahl B.D."/>
            <person name="Lindquist E.A."/>
            <person name="Lipzen A."/>
            <person name="Khouja H.R."/>
            <person name="Magnuson J."/>
            <person name="Murat C."/>
            <person name="Ohm R.A."/>
            <person name="Singer S.W."/>
            <person name="Spatafora J.W."/>
            <person name="Wang M."/>
            <person name="Veneault-Fourrey C."/>
            <person name="Henrissat B."/>
            <person name="Grigoriev I.V."/>
            <person name="Martin F.M."/>
            <person name="Perotto S."/>
        </authorList>
    </citation>
    <scope>NUCLEOTIDE SEQUENCE [LARGE SCALE GENOMIC DNA]</scope>
    <source>
        <strain evidence="2 3">ATCC 22711</strain>
    </source>
</reference>
<protein>
    <recommendedName>
        <fullName evidence="4">Secreted protein</fullName>
    </recommendedName>
</protein>
<evidence type="ECO:0008006" key="4">
    <source>
        <dbReference type="Google" id="ProtNLM"/>
    </source>
</evidence>
<keyword evidence="1" id="KW-0732">Signal</keyword>
<feature type="chain" id="PRO_5015456251" description="Secreted protein" evidence="1">
    <location>
        <begin position="21"/>
        <end position="73"/>
    </location>
</feature>
<name>A0A2T3APP3_AMORE</name>
<sequence>MLTLSLDLRTILLIVRLANSHPLRLITVLGERAELPYVLSQPTQARPLTYNSYVLSSTSYTKSITWHIIIFVF</sequence>
<evidence type="ECO:0000313" key="2">
    <source>
        <dbReference type="EMBL" id="PSS06979.1"/>
    </source>
</evidence>
<dbReference type="GeneID" id="36572102"/>
<dbReference type="InParanoid" id="A0A2T3APP3"/>
<dbReference type="EMBL" id="KZ679019">
    <property type="protein sequence ID" value="PSS06979.1"/>
    <property type="molecule type" value="Genomic_DNA"/>
</dbReference>
<dbReference type="Proteomes" id="UP000241818">
    <property type="component" value="Unassembled WGS sequence"/>
</dbReference>
<accession>A0A2T3APP3</accession>
<gene>
    <name evidence="2" type="ORF">M430DRAFT_191201</name>
</gene>
<feature type="signal peptide" evidence="1">
    <location>
        <begin position="1"/>
        <end position="20"/>
    </location>
</feature>
<dbReference type="AlphaFoldDB" id="A0A2T3APP3"/>
<dbReference type="RefSeq" id="XP_024716635.1">
    <property type="nucleotide sequence ID" value="XM_024864021.1"/>
</dbReference>
<evidence type="ECO:0000256" key="1">
    <source>
        <dbReference type="SAM" id="SignalP"/>
    </source>
</evidence>
<proteinExistence type="predicted"/>
<evidence type="ECO:0000313" key="3">
    <source>
        <dbReference type="Proteomes" id="UP000241818"/>
    </source>
</evidence>
<keyword evidence="3" id="KW-1185">Reference proteome</keyword>